<accession>A0A173XPR4</accession>
<proteinExistence type="predicted"/>
<dbReference type="InterPro" id="IPR000477">
    <property type="entry name" value="RT_dom"/>
</dbReference>
<dbReference type="EMBL" id="CYYR01000003">
    <property type="protein sequence ID" value="CUN53553.1"/>
    <property type="molecule type" value="Genomic_DNA"/>
</dbReference>
<feature type="domain" description="Reverse transcriptase" evidence="1">
    <location>
        <begin position="1"/>
        <end position="273"/>
    </location>
</feature>
<dbReference type="AlphaFoldDB" id="A0A173XPR4"/>
<dbReference type="InterPro" id="IPR043128">
    <property type="entry name" value="Rev_trsase/Diguanyl_cyclase"/>
</dbReference>
<evidence type="ECO:0000313" key="3">
    <source>
        <dbReference type="Proteomes" id="UP000095395"/>
    </source>
</evidence>
<dbReference type="SUPFAM" id="SSF56672">
    <property type="entry name" value="DNA/RNA polymerases"/>
    <property type="match status" value="1"/>
</dbReference>
<dbReference type="Proteomes" id="UP000095395">
    <property type="component" value="Unassembled WGS sequence"/>
</dbReference>
<name>A0A173XPR4_9FIRM</name>
<dbReference type="Gene3D" id="3.30.70.270">
    <property type="match status" value="1"/>
</dbReference>
<gene>
    <name evidence="2" type="primary">ltrA_1</name>
    <name evidence="2" type="ORF">ERS852392_00667</name>
</gene>
<dbReference type="InterPro" id="IPR043502">
    <property type="entry name" value="DNA/RNA_pol_sf"/>
</dbReference>
<dbReference type="PANTHER" id="PTHR34047">
    <property type="entry name" value="NUCLEAR INTRON MATURASE 1, MITOCHONDRIAL-RELATED"/>
    <property type="match status" value="1"/>
</dbReference>
<dbReference type="InterPro" id="IPR051083">
    <property type="entry name" value="GrpII_Intron_Splice-Mob/Def"/>
</dbReference>
<evidence type="ECO:0000259" key="1">
    <source>
        <dbReference type="PROSITE" id="PS50878"/>
    </source>
</evidence>
<dbReference type="PROSITE" id="PS50878">
    <property type="entry name" value="RT_POL"/>
    <property type="match status" value="1"/>
</dbReference>
<sequence>MQASYLWKKLFTKKHLIELYENKIKAKPSVGLDKVSPKKFEETLDENVEVIIRKVRNGSYQFTRYKQLLFTKGPAKPPRTVCVPTLRDKLTTAVLNEILVGVYGDECKTMMPQLVIEDIKSKVPLYDYFIKLDVRSFYASIDHDKLFKIIKEKIHKPEIVHLIWNAIRTETLVYPIKEKMEKKERTIGIPEGLSISNSLANIYMLNIDRKYRNEQYISYYRYVDDILILVNEDEFSIVKEEISEDIEELGLELNEKKDEGKIAESFEYLGYVISLNDEVTVRKSSILKIEQSIEELFRTIPRDNIAYLQWKLNLKITGFILNKHKYGWMFFYSQITDKKLLYHLDDVVEKLIRRYKVEDTIKPKRFVRVFSEMSKALHETKYIPNLDNISIEDKKKILSEIYRMDLSEKDENFIEIQFRRIMKRESRDIEKDIENIS</sequence>
<dbReference type="Pfam" id="PF00078">
    <property type="entry name" value="RVT_1"/>
    <property type="match status" value="1"/>
</dbReference>
<dbReference type="RefSeq" id="WP_082418738.1">
    <property type="nucleotide sequence ID" value="NZ_CYYR01000003.1"/>
</dbReference>
<dbReference type="PANTHER" id="PTHR34047:SF8">
    <property type="entry name" value="PROTEIN YKFC"/>
    <property type="match status" value="1"/>
</dbReference>
<organism evidence="2 3">
    <name type="scientific">Roseburia inulinivorans</name>
    <dbReference type="NCBI Taxonomy" id="360807"/>
    <lineage>
        <taxon>Bacteria</taxon>
        <taxon>Bacillati</taxon>
        <taxon>Bacillota</taxon>
        <taxon>Clostridia</taxon>
        <taxon>Lachnospirales</taxon>
        <taxon>Lachnospiraceae</taxon>
        <taxon>Roseburia</taxon>
    </lineage>
</organism>
<protein>
    <submittedName>
        <fullName evidence="2">Group II intron-encoded protein ltrA</fullName>
    </submittedName>
</protein>
<reference evidence="2 3" key="1">
    <citation type="submission" date="2015-09" db="EMBL/GenBank/DDBJ databases">
        <authorList>
            <consortium name="Pathogen Informatics"/>
        </authorList>
    </citation>
    <scope>NUCLEOTIDE SEQUENCE [LARGE SCALE GENOMIC DNA]</scope>
    <source>
        <strain evidence="2 3">2789STDY5608835</strain>
    </source>
</reference>
<evidence type="ECO:0000313" key="2">
    <source>
        <dbReference type="EMBL" id="CUN53553.1"/>
    </source>
</evidence>